<keyword evidence="1" id="KW-0732">Signal</keyword>
<dbReference type="PROSITE" id="PS51257">
    <property type="entry name" value="PROKAR_LIPOPROTEIN"/>
    <property type="match status" value="1"/>
</dbReference>
<evidence type="ECO:0000313" key="2">
    <source>
        <dbReference type="EMBL" id="NBI33662.1"/>
    </source>
</evidence>
<reference evidence="2" key="1">
    <citation type="submission" date="2018-08" db="EMBL/GenBank/DDBJ databases">
        <title>Murine metabolic-syndrome-specific gut microbial biobank.</title>
        <authorList>
            <person name="Liu C."/>
        </authorList>
    </citation>
    <scope>NUCLEOTIDE SEQUENCE [LARGE SCALE GENOMIC DNA]</scope>
    <source>
        <strain evidence="2">Z82</strain>
    </source>
</reference>
<proteinExistence type="predicted"/>
<feature type="signal peptide" evidence="1">
    <location>
        <begin position="1"/>
        <end position="22"/>
    </location>
</feature>
<protein>
    <recommendedName>
        <fullName evidence="3">DUF5105 domain-containing protein</fullName>
    </recommendedName>
</protein>
<organism evidence="2">
    <name type="scientific">Muribaculaceae bacterium Z82</name>
    <dbReference type="NCBI Taxonomy" id="2304548"/>
    <lineage>
        <taxon>Bacteria</taxon>
        <taxon>Pseudomonadati</taxon>
        <taxon>Bacteroidota</taxon>
        <taxon>Bacteroidia</taxon>
        <taxon>Bacteroidales</taxon>
        <taxon>Muribaculaceae</taxon>
    </lineage>
</organism>
<evidence type="ECO:0008006" key="3">
    <source>
        <dbReference type="Google" id="ProtNLM"/>
    </source>
</evidence>
<accession>A0A7C9JIC4</accession>
<dbReference type="AlphaFoldDB" id="A0A7C9JIC4"/>
<name>A0A7C9JIC4_9BACT</name>
<sequence length="189" mass="20266">MKKVLAAAVAAMMLTFGCVALAGCSQPSSEDVIREGLTRELDQVKNLDGELMAEIGAQDAAGELETYGITAQSFMETYFDGFDYSIDSVTIDEGDKNKATAVVTLKVKTLTDVYTKITEASQEFATSDDVSSMTEDEINKKVGEIVLQAISEVPATETGAVTLPLVCENNEWQVTDAGLQQLGIAMFNL</sequence>
<feature type="chain" id="PRO_5029001945" description="DUF5105 domain-containing protein" evidence="1">
    <location>
        <begin position="23"/>
        <end position="189"/>
    </location>
</feature>
<dbReference type="EMBL" id="QWKH01000004">
    <property type="protein sequence ID" value="NBI33662.1"/>
    <property type="molecule type" value="Genomic_DNA"/>
</dbReference>
<gene>
    <name evidence="2" type="ORF">D1639_01155</name>
</gene>
<evidence type="ECO:0000256" key="1">
    <source>
        <dbReference type="SAM" id="SignalP"/>
    </source>
</evidence>
<comment type="caution">
    <text evidence="2">The sequence shown here is derived from an EMBL/GenBank/DDBJ whole genome shotgun (WGS) entry which is preliminary data.</text>
</comment>